<comment type="caution">
    <text evidence="4">The sequence shown here is derived from an EMBL/GenBank/DDBJ whole genome shotgun (WGS) entry which is preliminary data.</text>
</comment>
<sequence length="85" mass="9556">MAKVRLADLMRIMRECAGEDEGVELTEMVAETPFTDLGYDSLALMETTNRLERDYDIRLPEEDLADITTPAQFVAYVNGRLAQGV</sequence>
<keyword evidence="5" id="KW-1185">Reference proteome</keyword>
<evidence type="ECO:0000313" key="4">
    <source>
        <dbReference type="EMBL" id="TCO62032.1"/>
    </source>
</evidence>
<dbReference type="InterPro" id="IPR020806">
    <property type="entry name" value="PKS_PP-bd"/>
</dbReference>
<dbReference type="AlphaFoldDB" id="A0A4R2JSW1"/>
<name>A0A4R2JSW1_9PSEU</name>
<evidence type="ECO:0000313" key="5">
    <source>
        <dbReference type="Proteomes" id="UP000295680"/>
    </source>
</evidence>
<dbReference type="SMART" id="SM00823">
    <property type="entry name" value="PKS_PP"/>
    <property type="match status" value="1"/>
</dbReference>
<evidence type="ECO:0000256" key="1">
    <source>
        <dbReference type="ARBA" id="ARBA00022450"/>
    </source>
</evidence>
<accession>A0A4R2JSW1</accession>
<dbReference type="EMBL" id="SLWS01000002">
    <property type="protein sequence ID" value="TCO62032.1"/>
    <property type="molecule type" value="Genomic_DNA"/>
</dbReference>
<dbReference type="SUPFAM" id="SSF47336">
    <property type="entry name" value="ACP-like"/>
    <property type="match status" value="1"/>
</dbReference>
<keyword evidence="1" id="KW-0596">Phosphopantetheine</keyword>
<feature type="domain" description="Carrier" evidence="3">
    <location>
        <begin position="3"/>
        <end position="81"/>
    </location>
</feature>
<keyword evidence="2" id="KW-0597">Phosphoprotein</keyword>
<dbReference type="Proteomes" id="UP000295680">
    <property type="component" value="Unassembled WGS sequence"/>
</dbReference>
<gene>
    <name evidence="4" type="ORF">EV192_102169</name>
</gene>
<organism evidence="4 5">
    <name type="scientific">Actinocrispum wychmicini</name>
    <dbReference type="NCBI Taxonomy" id="1213861"/>
    <lineage>
        <taxon>Bacteria</taxon>
        <taxon>Bacillati</taxon>
        <taxon>Actinomycetota</taxon>
        <taxon>Actinomycetes</taxon>
        <taxon>Pseudonocardiales</taxon>
        <taxon>Pseudonocardiaceae</taxon>
        <taxon>Actinocrispum</taxon>
    </lineage>
</organism>
<dbReference type="Pfam" id="PF00550">
    <property type="entry name" value="PP-binding"/>
    <property type="match status" value="1"/>
</dbReference>
<dbReference type="InterPro" id="IPR009081">
    <property type="entry name" value="PP-bd_ACP"/>
</dbReference>
<reference evidence="4 5" key="1">
    <citation type="submission" date="2019-03" db="EMBL/GenBank/DDBJ databases">
        <title>Genomic Encyclopedia of Type Strains, Phase IV (KMG-IV): sequencing the most valuable type-strain genomes for metagenomic binning, comparative biology and taxonomic classification.</title>
        <authorList>
            <person name="Goeker M."/>
        </authorList>
    </citation>
    <scope>NUCLEOTIDE SEQUENCE [LARGE SCALE GENOMIC DNA]</scope>
    <source>
        <strain evidence="4 5">DSM 45934</strain>
    </source>
</reference>
<dbReference type="RefSeq" id="WP_132113502.1">
    <property type="nucleotide sequence ID" value="NZ_SLWS01000002.1"/>
</dbReference>
<dbReference type="OrthoDB" id="3537906at2"/>
<evidence type="ECO:0000259" key="3">
    <source>
        <dbReference type="PROSITE" id="PS50075"/>
    </source>
</evidence>
<dbReference type="Gene3D" id="1.10.1200.10">
    <property type="entry name" value="ACP-like"/>
    <property type="match status" value="1"/>
</dbReference>
<proteinExistence type="predicted"/>
<dbReference type="InterPro" id="IPR036736">
    <property type="entry name" value="ACP-like_sf"/>
</dbReference>
<protein>
    <submittedName>
        <fullName evidence="4">Act minimal PKS acyl carrier protein</fullName>
    </submittedName>
</protein>
<evidence type="ECO:0000256" key="2">
    <source>
        <dbReference type="ARBA" id="ARBA00022553"/>
    </source>
</evidence>
<dbReference type="InterPro" id="IPR006162">
    <property type="entry name" value="Ppantetheine_attach_site"/>
</dbReference>
<dbReference type="GO" id="GO:0031177">
    <property type="term" value="F:phosphopantetheine binding"/>
    <property type="evidence" value="ECO:0007669"/>
    <property type="project" value="InterPro"/>
</dbReference>
<dbReference type="PROSITE" id="PS00012">
    <property type="entry name" value="PHOSPHOPANTETHEINE"/>
    <property type="match status" value="1"/>
</dbReference>
<dbReference type="PROSITE" id="PS50075">
    <property type="entry name" value="CARRIER"/>
    <property type="match status" value="1"/>
</dbReference>